<accession>A0A1C1A783</accession>
<dbReference type="Pfam" id="PF07435">
    <property type="entry name" value="YycH"/>
    <property type="match status" value="1"/>
</dbReference>
<dbReference type="Gene3D" id="3.30.310.160">
    <property type="entry name" value="YycH protein, domain 2"/>
    <property type="match status" value="1"/>
</dbReference>
<feature type="domain" description="Regulatory protein YycH" evidence="1">
    <location>
        <begin position="3"/>
        <end position="420"/>
    </location>
</feature>
<dbReference type="EMBL" id="LYPC01000011">
    <property type="protein sequence ID" value="OCT16421.1"/>
    <property type="molecule type" value="Genomic_DNA"/>
</dbReference>
<dbReference type="InterPro" id="IPR009996">
    <property type="entry name" value="YycH"/>
</dbReference>
<protein>
    <recommendedName>
        <fullName evidence="1">Regulatory protein YycH domain-containing protein</fullName>
    </recommendedName>
</protein>
<dbReference type="STRING" id="512399.A8709_03050"/>
<dbReference type="InterPro" id="IPR042274">
    <property type="entry name" value="YycH/YycI_2"/>
</dbReference>
<keyword evidence="3" id="KW-1185">Reference proteome</keyword>
<dbReference type="RefSeq" id="WP_065851193.1">
    <property type="nucleotide sequence ID" value="NZ_LYPC01000011.1"/>
</dbReference>
<proteinExistence type="predicted"/>
<organism evidence="2 3">
    <name type="scientific">Paenibacillus pectinilyticus</name>
    <dbReference type="NCBI Taxonomy" id="512399"/>
    <lineage>
        <taxon>Bacteria</taxon>
        <taxon>Bacillati</taxon>
        <taxon>Bacillota</taxon>
        <taxon>Bacilli</taxon>
        <taxon>Bacillales</taxon>
        <taxon>Paenibacillaceae</taxon>
        <taxon>Paenibacillus</taxon>
    </lineage>
</organism>
<gene>
    <name evidence="2" type="ORF">A8709_03050</name>
</gene>
<name>A0A1C1A783_9BACL</name>
<dbReference type="OrthoDB" id="2382185at2"/>
<sequence length="429" mass="49509">MIESLKSIFLVVLIGTSLYQSFILASYSPPKIEPIQQSNYVQTETLGKQAELSDMLFPDQLIIHLGNQQHSVLYPNNYYYTRLLDNIKQRSFRGFRKTSMYLVNVNWEEVRTKQLGVEIRFRDGIPFTILQQLFRIEGEIPVENDKITKIWIYSKGTNDEVRAFFFTDSPGVGYEVIGADFTSKDVENFVAYGEPTNLYKTTNSGDYYLPLKPLSIPSYTFTYTQLTADQLKQSLFVDPGITRYLKERDGSEIYTDSKRGFQLNRDQRWVTYSDPVAPAVSKTEVLDDLLAGIKFINQHIGWDGKYMVSRTPQKQLLDNQTFMFRQYYDSLPIVTAQPEGFGTMKMQVQKGVISGFERSMVIPDLKSGQRRDSQLMSGEALEERLQYYKNRASIVSIFPAYRPLVTDKTLTLTSVWALEMRDGTYDFIE</sequence>
<evidence type="ECO:0000313" key="3">
    <source>
        <dbReference type="Proteomes" id="UP000093309"/>
    </source>
</evidence>
<reference evidence="3" key="1">
    <citation type="submission" date="2016-05" db="EMBL/GenBank/DDBJ databases">
        <title>Paenibacillus oryzae. sp. nov., isolated from the rice root.</title>
        <authorList>
            <person name="Zhang J."/>
            <person name="Zhang X."/>
        </authorList>
    </citation>
    <scope>NUCLEOTIDE SEQUENCE [LARGE SCALE GENOMIC DNA]</scope>
    <source>
        <strain evidence="3">KCTC13222</strain>
    </source>
</reference>
<dbReference type="CDD" id="cd15787">
    <property type="entry name" value="YycH_N"/>
    <property type="match status" value="1"/>
</dbReference>
<dbReference type="AlphaFoldDB" id="A0A1C1A783"/>
<evidence type="ECO:0000313" key="2">
    <source>
        <dbReference type="EMBL" id="OCT16421.1"/>
    </source>
</evidence>
<dbReference type="Proteomes" id="UP000093309">
    <property type="component" value="Unassembled WGS sequence"/>
</dbReference>
<evidence type="ECO:0000259" key="1">
    <source>
        <dbReference type="Pfam" id="PF07435"/>
    </source>
</evidence>
<comment type="caution">
    <text evidence="2">The sequence shown here is derived from an EMBL/GenBank/DDBJ whole genome shotgun (WGS) entry which is preliminary data.</text>
</comment>